<feature type="signal peptide" evidence="8">
    <location>
        <begin position="1"/>
        <end position="22"/>
    </location>
</feature>
<feature type="chain" id="PRO_5004207920" evidence="8">
    <location>
        <begin position="23"/>
        <end position="167"/>
    </location>
</feature>
<keyword evidence="8" id="KW-0732">Signal</keyword>
<keyword evidence="5 7" id="KW-0573">Peptidoglycan synthesis</keyword>
<comment type="similarity">
    <text evidence="2">Belongs to the YkuD family.</text>
</comment>
<dbReference type="HOGENOM" id="CLU_102842_0_1_5"/>
<evidence type="ECO:0000256" key="7">
    <source>
        <dbReference type="PROSITE-ProRule" id="PRU01373"/>
    </source>
</evidence>
<dbReference type="PROSITE" id="PS52029">
    <property type="entry name" value="LD_TPASE"/>
    <property type="match status" value="1"/>
</dbReference>
<dbReference type="GO" id="GO:0008360">
    <property type="term" value="P:regulation of cell shape"/>
    <property type="evidence" value="ECO:0007669"/>
    <property type="project" value="UniProtKB-UniRule"/>
</dbReference>
<evidence type="ECO:0000256" key="8">
    <source>
        <dbReference type="SAM" id="SignalP"/>
    </source>
</evidence>
<dbReference type="GO" id="GO:0016740">
    <property type="term" value="F:transferase activity"/>
    <property type="evidence" value="ECO:0007669"/>
    <property type="project" value="UniProtKB-KW"/>
</dbReference>
<keyword evidence="11" id="KW-1185">Reference proteome</keyword>
<evidence type="ECO:0000256" key="5">
    <source>
        <dbReference type="ARBA" id="ARBA00022984"/>
    </source>
</evidence>
<keyword evidence="6 7" id="KW-0961">Cell wall biogenesis/degradation</keyword>
<dbReference type="GO" id="GO:0071555">
    <property type="term" value="P:cell wall organization"/>
    <property type="evidence" value="ECO:0007669"/>
    <property type="project" value="UniProtKB-UniRule"/>
</dbReference>
<dbReference type="SUPFAM" id="SSF141523">
    <property type="entry name" value="L,D-transpeptidase catalytic domain-like"/>
    <property type="match status" value="1"/>
</dbReference>
<dbReference type="UniPathway" id="UPA00219"/>
<feature type="active site" description="Nucleophile" evidence="7">
    <location>
        <position position="142"/>
    </location>
</feature>
<organism evidence="10 11">
    <name type="scientific">Novosphingobium aromaticivorans (strain ATCC 700278 / DSM 12444 / CCUG 56034 / CIP 105152 / NBRC 16084 / F199)</name>
    <dbReference type="NCBI Taxonomy" id="279238"/>
    <lineage>
        <taxon>Bacteria</taxon>
        <taxon>Pseudomonadati</taxon>
        <taxon>Pseudomonadota</taxon>
        <taxon>Alphaproteobacteria</taxon>
        <taxon>Sphingomonadales</taxon>
        <taxon>Sphingomonadaceae</taxon>
        <taxon>Novosphingobium</taxon>
    </lineage>
</organism>
<dbReference type="KEGG" id="nar:Saro_2684"/>
<dbReference type="GO" id="GO:0009252">
    <property type="term" value="P:peptidoglycan biosynthetic process"/>
    <property type="evidence" value="ECO:0007669"/>
    <property type="project" value="UniProtKB-UniPathway"/>
</dbReference>
<evidence type="ECO:0000256" key="3">
    <source>
        <dbReference type="ARBA" id="ARBA00022679"/>
    </source>
</evidence>
<evidence type="ECO:0000259" key="9">
    <source>
        <dbReference type="PROSITE" id="PS52029"/>
    </source>
</evidence>
<feature type="domain" description="L,D-TPase catalytic" evidence="9">
    <location>
        <begin position="31"/>
        <end position="166"/>
    </location>
</feature>
<evidence type="ECO:0000313" key="10">
    <source>
        <dbReference type="EMBL" id="ABD27120.1"/>
    </source>
</evidence>
<sequence>MADLRILLLLPVLLLVQASASANEIRPEDIASVRVEKSARRLLLLDADGATLRSFSNIQLGDAPLGHKRFEGDERTPEGRYVIDHGNARSAYHLSLHISYPDASDRAYAEARGRSPGGQIFIHGQPNSLASGRIEGDWTDGCIALSNAEIDEIWALVGDGTPIEIVP</sequence>
<dbReference type="AlphaFoldDB" id="Q2G4V3"/>
<dbReference type="RefSeq" id="WP_011446326.1">
    <property type="nucleotide sequence ID" value="NC_007794.1"/>
</dbReference>
<dbReference type="eggNOG" id="COG3034">
    <property type="taxonomic scope" value="Bacteria"/>
</dbReference>
<evidence type="ECO:0000313" key="11">
    <source>
        <dbReference type="Proteomes" id="UP000009134"/>
    </source>
</evidence>
<dbReference type="Pfam" id="PF03734">
    <property type="entry name" value="YkuD"/>
    <property type="match status" value="1"/>
</dbReference>
<dbReference type="EMBL" id="CP000248">
    <property type="protein sequence ID" value="ABD27120.1"/>
    <property type="molecule type" value="Genomic_DNA"/>
</dbReference>
<dbReference type="STRING" id="279238.Saro_2684"/>
<gene>
    <name evidence="10" type="ordered locus">Saro_2684</name>
</gene>
<dbReference type="PANTHER" id="PTHR36699">
    <property type="entry name" value="LD-TRANSPEPTIDASE"/>
    <property type="match status" value="1"/>
</dbReference>
<proteinExistence type="inferred from homology"/>
<dbReference type="MEROPS" id="C82.A01"/>
<dbReference type="InterPro" id="IPR038063">
    <property type="entry name" value="Transpep_catalytic_dom"/>
</dbReference>
<keyword evidence="3" id="KW-0808">Transferase</keyword>
<dbReference type="InterPro" id="IPR005490">
    <property type="entry name" value="LD_TPept_cat_dom"/>
</dbReference>
<comment type="pathway">
    <text evidence="1 7">Cell wall biogenesis; peptidoglycan biosynthesis.</text>
</comment>
<name>Q2G4V3_NOVAD</name>
<dbReference type="Proteomes" id="UP000009134">
    <property type="component" value="Chromosome"/>
</dbReference>
<protein>
    <submittedName>
        <fullName evidence="10">ErfK/YbiS/YcfS/YnhG</fullName>
    </submittedName>
</protein>
<dbReference type="GO" id="GO:0004180">
    <property type="term" value="F:carboxypeptidase activity"/>
    <property type="evidence" value="ECO:0007669"/>
    <property type="project" value="UniProtKB-ARBA"/>
</dbReference>
<dbReference type="PANTHER" id="PTHR36699:SF1">
    <property type="entry name" value="L,D-TRANSPEPTIDASE YAFK-RELATED"/>
    <property type="match status" value="1"/>
</dbReference>
<dbReference type="CDD" id="cd16913">
    <property type="entry name" value="YkuD_like"/>
    <property type="match status" value="1"/>
</dbReference>
<dbReference type="Gene3D" id="2.40.440.10">
    <property type="entry name" value="L,D-transpeptidase catalytic domain-like"/>
    <property type="match status" value="1"/>
</dbReference>
<evidence type="ECO:0000256" key="6">
    <source>
        <dbReference type="ARBA" id="ARBA00023316"/>
    </source>
</evidence>
<accession>Q2G4V3</accession>
<feature type="active site" description="Proton donor/acceptor" evidence="7">
    <location>
        <position position="123"/>
    </location>
</feature>
<evidence type="ECO:0000256" key="4">
    <source>
        <dbReference type="ARBA" id="ARBA00022960"/>
    </source>
</evidence>
<reference evidence="11" key="1">
    <citation type="submission" date="2006-01" db="EMBL/GenBank/DDBJ databases">
        <title>Complete sequence of Novosphingobium aromaticivorans DSM 12444.</title>
        <authorList>
            <consortium name="US DOE Joint Genome Institute"/>
            <person name="Copeland A."/>
            <person name="Lucas S."/>
            <person name="Lapidus A."/>
            <person name="Barry K."/>
            <person name="Detter J.C."/>
            <person name="Glavina T."/>
            <person name="Hammon N."/>
            <person name="Israni S."/>
            <person name="Pitluck S."/>
            <person name="Chain P."/>
            <person name="Malfatti S."/>
            <person name="Shin M."/>
            <person name="Vergez L."/>
            <person name="Schmutz J."/>
            <person name="Larimer F."/>
            <person name="Land M."/>
            <person name="Kyrpides N."/>
            <person name="Ivanova N."/>
            <person name="Fredrickson J."/>
            <person name="Balkwill D."/>
            <person name="Romine M.F."/>
            <person name="Richardson P."/>
        </authorList>
    </citation>
    <scope>NUCLEOTIDE SEQUENCE [LARGE SCALE GENOMIC DNA]</scope>
    <source>
        <strain evidence="11">ATCC 700278 / DSM 12444 / CCUG 56034 / CIP 105152 / NBRC 16084 / F199</strain>
    </source>
</reference>
<evidence type="ECO:0000256" key="2">
    <source>
        <dbReference type="ARBA" id="ARBA00005992"/>
    </source>
</evidence>
<keyword evidence="4 7" id="KW-0133">Cell shape</keyword>
<evidence type="ECO:0000256" key="1">
    <source>
        <dbReference type="ARBA" id="ARBA00004752"/>
    </source>
</evidence>